<organism evidence="1 2">
    <name type="scientific">Mycoavidus cysteinexigens</name>
    <dbReference type="NCBI Taxonomy" id="1553431"/>
    <lineage>
        <taxon>Bacteria</taxon>
        <taxon>Pseudomonadati</taxon>
        <taxon>Pseudomonadota</taxon>
        <taxon>Betaproteobacteria</taxon>
        <taxon>Burkholderiales</taxon>
        <taxon>Burkholderiaceae</taxon>
        <taxon>Mycoavidus</taxon>
    </lineage>
</organism>
<accession>A0A2Z6EV20</accession>
<keyword evidence="2" id="KW-1185">Reference proteome</keyword>
<evidence type="ECO:0000313" key="2">
    <source>
        <dbReference type="Proteomes" id="UP000282597"/>
    </source>
</evidence>
<dbReference type="Proteomes" id="UP000282597">
    <property type="component" value="Chromosome"/>
</dbReference>
<reference evidence="1 2" key="1">
    <citation type="journal article" date="2018" name="Microbes Environ.">
        <title>Comparative Genomic Insights into Endofungal Lifestyles of Two Bacterial Endosymbionts, Mycoavidus cysteinexigens and Burkholderia rhizoxinica.</title>
        <authorList>
            <person name="Sharmin D."/>
            <person name="Guo Y."/>
            <person name="Nishizawa T."/>
            <person name="Ohshima S."/>
            <person name="Sato Y."/>
            <person name="Takashima Y."/>
            <person name="Narisawa K."/>
            <person name="Ohta H."/>
        </authorList>
    </citation>
    <scope>NUCLEOTIDE SEQUENCE [LARGE SCALE GENOMIC DNA]</scope>
    <source>
        <strain evidence="1 2">B1-EB</strain>
    </source>
</reference>
<name>A0A2Z6EV20_9BURK</name>
<dbReference type="KEGG" id="mcys:MCB1EB_1148"/>
<sequence>MPKKHENETDPFKYSFGLTSLFSMISAQMSQMMSQLNQFSYQYQASFAQPAYQQPPTSQPGMMPCAGVPHAARAA</sequence>
<dbReference type="AlphaFoldDB" id="A0A2Z6EV20"/>
<evidence type="ECO:0000313" key="1">
    <source>
        <dbReference type="EMBL" id="BBE09309.1"/>
    </source>
</evidence>
<protein>
    <submittedName>
        <fullName evidence="1">Transcriptional regulator, MucR family</fullName>
    </submittedName>
</protein>
<proteinExistence type="predicted"/>
<gene>
    <name evidence="1" type="ORF">MCB1EB_1148</name>
</gene>
<dbReference type="EMBL" id="AP018150">
    <property type="protein sequence ID" value="BBE09309.1"/>
    <property type="molecule type" value="Genomic_DNA"/>
</dbReference>